<evidence type="ECO:0000256" key="1">
    <source>
        <dbReference type="SAM" id="MobiDB-lite"/>
    </source>
</evidence>
<sequence>MHKTCRQHPRLTLDGGIRRYRENRAVRLLERVTSHYAILEPCGTPYRACMAYLISTAKGDDNSMASENEDESENTTVEDETNDAGTTSDDKDSSAVDDAREIFNVISEKLDKIITKIDDAIGSMVENGATVREGDADDGDDDGDNEPDSLEDMDFKL</sequence>
<dbReference type="EMBL" id="BK059099">
    <property type="protein sequence ID" value="DAE29803.1"/>
    <property type="molecule type" value="Genomic_DNA"/>
</dbReference>
<protein>
    <submittedName>
        <fullName evidence="2">Uncharacterized protein</fullName>
    </submittedName>
</protein>
<name>A0A8S5RF67_9VIRU</name>
<reference evidence="2" key="1">
    <citation type="journal article" date="2021" name="Proc. Natl. Acad. Sci. U.S.A.">
        <title>A Catalog of Tens of Thousands of Viruses from Human Metagenomes Reveals Hidden Associations with Chronic Diseases.</title>
        <authorList>
            <person name="Tisza M.J."/>
            <person name="Buck C.B."/>
        </authorList>
    </citation>
    <scope>NUCLEOTIDE SEQUENCE</scope>
    <source>
        <strain evidence="2">CtL1g6</strain>
    </source>
</reference>
<accession>A0A8S5RF67</accession>
<feature type="compositionally biased region" description="Acidic residues" evidence="1">
    <location>
        <begin position="135"/>
        <end position="157"/>
    </location>
</feature>
<proteinExistence type="predicted"/>
<organism evidence="2">
    <name type="scientific">virus sp. ctL1g6</name>
    <dbReference type="NCBI Taxonomy" id="2827988"/>
    <lineage>
        <taxon>Viruses</taxon>
    </lineage>
</organism>
<feature type="compositionally biased region" description="Acidic residues" evidence="1">
    <location>
        <begin position="67"/>
        <end position="82"/>
    </location>
</feature>
<feature type="region of interest" description="Disordered" evidence="1">
    <location>
        <begin position="124"/>
        <end position="157"/>
    </location>
</feature>
<evidence type="ECO:0000313" key="2">
    <source>
        <dbReference type="EMBL" id="DAE29803.1"/>
    </source>
</evidence>
<feature type="compositionally biased region" description="Basic and acidic residues" evidence="1">
    <location>
        <begin position="88"/>
        <end position="97"/>
    </location>
</feature>
<feature type="region of interest" description="Disordered" evidence="1">
    <location>
        <begin position="58"/>
        <end position="97"/>
    </location>
</feature>